<feature type="transmembrane region" description="Helical" evidence="1">
    <location>
        <begin position="113"/>
        <end position="141"/>
    </location>
</feature>
<feature type="transmembrane region" description="Helical" evidence="1">
    <location>
        <begin position="72"/>
        <end position="92"/>
    </location>
</feature>
<dbReference type="AlphaFoldDB" id="A0A6J4N3V7"/>
<reference evidence="2" key="1">
    <citation type="submission" date="2020-02" db="EMBL/GenBank/DDBJ databases">
        <authorList>
            <person name="Meier V. D."/>
        </authorList>
    </citation>
    <scope>NUCLEOTIDE SEQUENCE</scope>
    <source>
        <strain evidence="2">AVDCRST_MAG74</strain>
    </source>
</reference>
<keyword evidence="1" id="KW-0812">Transmembrane</keyword>
<evidence type="ECO:0000313" key="2">
    <source>
        <dbReference type="EMBL" id="CAA9376930.1"/>
    </source>
</evidence>
<keyword evidence="1" id="KW-0472">Membrane</keyword>
<name>A0A6J4N3V7_9BACT</name>
<accession>A0A6J4N3V7</accession>
<sequence>MLSTIYPVIQTVVIYAMLVFVIALILRLIFNYSDPNPFGAVGRFSYNLKKATDRFVYPAARLLATFRVDTRLAPLVTIFLSIVLAYFTLQIIGNTFFIIDGLTDAILRNNAKALIGFVLYALVSVYILFIFIRFLASWFVFTRNTFLGFVRRVTDPVLLPVQRLIPPIGMFDISPMLVLLLLGFLQTIILRAFVY</sequence>
<dbReference type="EMBL" id="CADCUR010000007">
    <property type="protein sequence ID" value="CAA9376930.1"/>
    <property type="molecule type" value="Genomic_DNA"/>
</dbReference>
<keyword evidence="1" id="KW-1133">Transmembrane helix</keyword>
<evidence type="ECO:0008006" key="3">
    <source>
        <dbReference type="Google" id="ProtNLM"/>
    </source>
</evidence>
<evidence type="ECO:0000256" key="1">
    <source>
        <dbReference type="SAM" id="Phobius"/>
    </source>
</evidence>
<organism evidence="2">
    <name type="scientific">uncultured Pyrinomonadaceae bacterium</name>
    <dbReference type="NCBI Taxonomy" id="2283094"/>
    <lineage>
        <taxon>Bacteria</taxon>
        <taxon>Pseudomonadati</taxon>
        <taxon>Acidobacteriota</taxon>
        <taxon>Blastocatellia</taxon>
        <taxon>Blastocatellales</taxon>
        <taxon>Pyrinomonadaceae</taxon>
        <taxon>environmental samples</taxon>
    </lineage>
</organism>
<dbReference type="GO" id="GO:0016020">
    <property type="term" value="C:membrane"/>
    <property type="evidence" value="ECO:0007669"/>
    <property type="project" value="InterPro"/>
</dbReference>
<gene>
    <name evidence="2" type="ORF">AVDCRST_MAG74-50</name>
</gene>
<dbReference type="Pfam" id="PF02325">
    <property type="entry name" value="CCB3_YggT"/>
    <property type="match status" value="1"/>
</dbReference>
<dbReference type="InterPro" id="IPR003425">
    <property type="entry name" value="CCB3/YggT"/>
</dbReference>
<feature type="transmembrane region" description="Helical" evidence="1">
    <location>
        <begin position="173"/>
        <end position="194"/>
    </location>
</feature>
<protein>
    <recommendedName>
        <fullName evidence="3">Cell division integral membrane protein, YggT and half-length relatives</fullName>
    </recommendedName>
</protein>
<feature type="transmembrane region" description="Helical" evidence="1">
    <location>
        <begin position="12"/>
        <end position="30"/>
    </location>
</feature>
<proteinExistence type="predicted"/>